<dbReference type="InParanoid" id="A0A1S0TGP4"/>
<feature type="transmembrane region" description="Helical" evidence="1">
    <location>
        <begin position="15"/>
        <end position="39"/>
    </location>
</feature>
<dbReference type="GO" id="GO:0006897">
    <property type="term" value="P:endocytosis"/>
    <property type="evidence" value="ECO:0007669"/>
    <property type="project" value="TreeGrafter"/>
</dbReference>
<name>A0A1S0TGP4_LOALO</name>
<dbReference type="EMBL" id="JH712104">
    <property type="protein sequence ID" value="EFO13529.2"/>
    <property type="molecule type" value="Genomic_DNA"/>
</dbReference>
<dbReference type="InterPro" id="IPR051697">
    <property type="entry name" value="Patched_domain-protein"/>
</dbReference>
<keyword evidence="1" id="KW-0812">Transmembrane</keyword>
<protein>
    <recommendedName>
        <fullName evidence="3">SSD domain-containing protein</fullName>
    </recommendedName>
</protein>
<sequence length="149" mass="16126">MMGILSLLGLDLDPITMITAIIAVGFSVDFTAHACYHFYHCDNSAHISNECIDHRIRKLASVYHAIGEPIVEAAISTTLSMLPVFLISTESVGSFAKTIVVVVLLGTYHGMIIVPAILSLRGSKTDRNKGIISTISHNIISSLGPKMRF</sequence>
<dbReference type="CTD" id="9952484"/>
<keyword evidence="1" id="KW-0472">Membrane</keyword>
<accession>A0A1S0TGP4</accession>
<dbReference type="OMA" id="ECIDHRI"/>
<dbReference type="KEGG" id="loa:LOAG_15000"/>
<dbReference type="GO" id="GO:0018996">
    <property type="term" value="P:molting cycle, collagen and cuticulin-based cuticle"/>
    <property type="evidence" value="ECO:0007669"/>
    <property type="project" value="TreeGrafter"/>
</dbReference>
<evidence type="ECO:0000256" key="1">
    <source>
        <dbReference type="SAM" id="Phobius"/>
    </source>
</evidence>
<evidence type="ECO:0008006" key="3">
    <source>
        <dbReference type="Google" id="ProtNLM"/>
    </source>
</evidence>
<dbReference type="AlphaFoldDB" id="A0A1S0TGP4"/>
<dbReference type="PANTHER" id="PTHR10796">
    <property type="entry name" value="PATCHED-RELATED"/>
    <property type="match status" value="1"/>
</dbReference>
<keyword evidence="1" id="KW-1133">Transmembrane helix</keyword>
<proteinExistence type="predicted"/>
<organism evidence="2">
    <name type="scientific">Loa loa</name>
    <name type="common">Eye worm</name>
    <name type="synonym">Filaria loa</name>
    <dbReference type="NCBI Taxonomy" id="7209"/>
    <lineage>
        <taxon>Eukaryota</taxon>
        <taxon>Metazoa</taxon>
        <taxon>Ecdysozoa</taxon>
        <taxon>Nematoda</taxon>
        <taxon>Chromadorea</taxon>
        <taxon>Rhabditida</taxon>
        <taxon>Spirurina</taxon>
        <taxon>Spiruromorpha</taxon>
        <taxon>Filarioidea</taxon>
        <taxon>Onchocercidae</taxon>
        <taxon>Loa</taxon>
    </lineage>
</organism>
<dbReference type="PANTHER" id="PTHR10796:SF94">
    <property type="entry name" value="SSD DOMAIN-CONTAINING PROTEIN"/>
    <property type="match status" value="1"/>
</dbReference>
<dbReference type="SUPFAM" id="SSF82866">
    <property type="entry name" value="Multidrug efflux transporter AcrB transmembrane domain"/>
    <property type="match status" value="1"/>
</dbReference>
<dbReference type="GO" id="GO:0030659">
    <property type="term" value="C:cytoplasmic vesicle membrane"/>
    <property type="evidence" value="ECO:0007669"/>
    <property type="project" value="TreeGrafter"/>
</dbReference>
<reference evidence="2" key="1">
    <citation type="submission" date="2012-04" db="EMBL/GenBank/DDBJ databases">
        <title>The Genome Sequence of Loa loa.</title>
        <authorList>
            <consortium name="The Broad Institute Genome Sequencing Platform"/>
            <consortium name="Broad Institute Genome Sequencing Center for Infectious Disease"/>
            <person name="Nutman T.B."/>
            <person name="Fink D.L."/>
            <person name="Russ C."/>
            <person name="Young S."/>
            <person name="Zeng Q."/>
            <person name="Gargeya S."/>
            <person name="Alvarado L."/>
            <person name="Berlin A."/>
            <person name="Chapman S.B."/>
            <person name="Chen Z."/>
            <person name="Freedman E."/>
            <person name="Gellesch M."/>
            <person name="Goldberg J."/>
            <person name="Griggs A."/>
            <person name="Gujja S."/>
            <person name="Heilman E.R."/>
            <person name="Heiman D."/>
            <person name="Howarth C."/>
            <person name="Mehta T."/>
            <person name="Neiman D."/>
            <person name="Pearson M."/>
            <person name="Roberts A."/>
            <person name="Saif S."/>
            <person name="Shea T."/>
            <person name="Shenoy N."/>
            <person name="Sisk P."/>
            <person name="Stolte C."/>
            <person name="Sykes S."/>
            <person name="White J."/>
            <person name="Yandava C."/>
            <person name="Haas B."/>
            <person name="Henn M.R."/>
            <person name="Nusbaum C."/>
            <person name="Birren B."/>
        </authorList>
    </citation>
    <scope>NUCLEOTIDE SEQUENCE [LARGE SCALE GENOMIC DNA]</scope>
</reference>
<dbReference type="GO" id="GO:0005886">
    <property type="term" value="C:plasma membrane"/>
    <property type="evidence" value="ECO:0007669"/>
    <property type="project" value="TreeGrafter"/>
</dbReference>
<gene>
    <name evidence="2" type="ORF">LOAG_15000</name>
</gene>
<evidence type="ECO:0000313" key="2">
    <source>
        <dbReference type="EMBL" id="EFO13529.2"/>
    </source>
</evidence>
<dbReference type="Gene3D" id="1.20.1640.10">
    <property type="entry name" value="Multidrug efflux transporter AcrB transmembrane domain"/>
    <property type="match status" value="1"/>
</dbReference>
<dbReference type="RefSeq" id="XP_003150540.2">
    <property type="nucleotide sequence ID" value="XM_003150492.2"/>
</dbReference>
<feature type="transmembrane region" description="Helical" evidence="1">
    <location>
        <begin position="99"/>
        <end position="120"/>
    </location>
</feature>
<dbReference type="GeneID" id="9952484"/>
<feature type="transmembrane region" description="Helical" evidence="1">
    <location>
        <begin position="60"/>
        <end position="87"/>
    </location>
</feature>
<dbReference type="OrthoDB" id="6510177at2759"/>